<evidence type="ECO:0000313" key="4">
    <source>
        <dbReference type="Proteomes" id="UP001216150"/>
    </source>
</evidence>
<dbReference type="AlphaFoldDB" id="A0AAD6DG19"/>
<dbReference type="PROSITE" id="PS50105">
    <property type="entry name" value="SAM_DOMAIN"/>
    <property type="match status" value="1"/>
</dbReference>
<feature type="compositionally biased region" description="Polar residues" evidence="1">
    <location>
        <begin position="272"/>
        <end position="287"/>
    </location>
</feature>
<dbReference type="Gene3D" id="1.10.150.50">
    <property type="entry name" value="Transcription Factor, Ets-1"/>
    <property type="match status" value="1"/>
</dbReference>
<dbReference type="InterPro" id="IPR011993">
    <property type="entry name" value="PH-like_dom_sf"/>
</dbReference>
<dbReference type="Gene3D" id="2.30.29.30">
    <property type="entry name" value="Pleckstrin-homology domain (PH domain)/Phosphotyrosine-binding domain (PTB)"/>
    <property type="match status" value="1"/>
</dbReference>
<feature type="domain" description="SAM" evidence="2">
    <location>
        <begin position="184"/>
        <end position="248"/>
    </location>
</feature>
<feature type="region of interest" description="Disordered" evidence="1">
    <location>
        <begin position="383"/>
        <end position="407"/>
    </location>
</feature>
<dbReference type="SMART" id="SM00454">
    <property type="entry name" value="SAM"/>
    <property type="match status" value="1"/>
</dbReference>
<organism evidence="3 4">
    <name type="scientific">Penicillium hetheringtonii</name>
    <dbReference type="NCBI Taxonomy" id="911720"/>
    <lineage>
        <taxon>Eukaryota</taxon>
        <taxon>Fungi</taxon>
        <taxon>Dikarya</taxon>
        <taxon>Ascomycota</taxon>
        <taxon>Pezizomycotina</taxon>
        <taxon>Eurotiomycetes</taxon>
        <taxon>Eurotiomycetidae</taxon>
        <taxon>Eurotiales</taxon>
        <taxon>Aspergillaceae</taxon>
        <taxon>Penicillium</taxon>
    </lineage>
</organism>
<dbReference type="EMBL" id="JAQJAC010000006">
    <property type="protein sequence ID" value="KAJ5580455.1"/>
    <property type="molecule type" value="Genomic_DNA"/>
</dbReference>
<reference evidence="3 4" key="1">
    <citation type="journal article" date="2023" name="IMA Fungus">
        <title>Comparative genomic study of the Penicillium genus elucidates a diverse pangenome and 15 lateral gene transfer events.</title>
        <authorList>
            <person name="Petersen C."/>
            <person name="Sorensen T."/>
            <person name="Nielsen M.R."/>
            <person name="Sondergaard T.E."/>
            <person name="Sorensen J.L."/>
            <person name="Fitzpatrick D.A."/>
            <person name="Frisvad J.C."/>
            <person name="Nielsen K.L."/>
        </authorList>
    </citation>
    <scope>NUCLEOTIDE SEQUENCE [LARGE SCALE GENOMIC DNA]</scope>
    <source>
        <strain evidence="3 4">IBT 29057</strain>
    </source>
</reference>
<protein>
    <recommendedName>
        <fullName evidence="2">SAM domain-containing protein</fullName>
    </recommendedName>
</protein>
<dbReference type="SUPFAM" id="SSF50729">
    <property type="entry name" value="PH domain-like"/>
    <property type="match status" value="1"/>
</dbReference>
<dbReference type="CDD" id="cd09535">
    <property type="entry name" value="SAM_BOI-like_fungal"/>
    <property type="match status" value="1"/>
</dbReference>
<keyword evidence="4" id="KW-1185">Reference proteome</keyword>
<name>A0AAD6DG19_9EURO</name>
<dbReference type="SUPFAM" id="SSF47769">
    <property type="entry name" value="SAM/Pointed domain"/>
    <property type="match status" value="1"/>
</dbReference>
<feature type="region of interest" description="Disordered" evidence="1">
    <location>
        <begin position="441"/>
        <end position="463"/>
    </location>
</feature>
<comment type="caution">
    <text evidence="3">The sequence shown here is derived from an EMBL/GenBank/DDBJ whole genome shotgun (WGS) entry which is preliminary data.</text>
</comment>
<sequence length="810" mass="89863">MYNQGRSQTDLQYWRSKTSSRYPTPRFQRPPSPPSETTEILDTDFDSDSQSDVAFDSPNRSVGSLETASVTTASTPDDIKTPDSAGLSGFHFHIDDNPVAGPEGPHLFRMSSGSFDIKSSVEIDLIYDDVPNSATTPLYSSASRFDPERRDTPVPSVPNVRTPLQSVPENEDSLVFEQNDVTRWTPQDVVAWMQKLNFDDGVIEKFFINDINGAILLDLQADDLKELDIQSFGKRHGLMASIRALRNSMSSSSTESQSPVSPEPVSREPTPHSTAANVGDRSCNSTPVAEEEFSPLKETQEEFLREHKRRRQRVIGPNDSVSIVGIEQVFPKMHRCRKGEDCRRWQRQYARLTQLTRDLPAESVGSPVVIAGDPGNAATAHNMVSPPKSEVTPSLVASSDALGPEHATELPLSEEKLHTVEPRDPQENVRNFLNFQRLSRLQPVNDPSTPPMETFPSPEGDSPGTLAENLRSLPRLHIPSTSGSSRASAFSPSFSGQRTITPGMARGKPSFQSSNLQYSEHPSNDLFSPSDYYREDPHYGQSSPFSEMDAEPPLTAIPVGPIERFFSQSVPPDMRFGNQAHQMADPIARPISTKVDNHRRKLSINTSQNATPLTRLNEDRVMSPIDTPEDLERTPRAAHCRQNPFSSSGEFANNVIRSGWIKKRKTRMLKHEWNDQHYALRGTKFGMFSDAESAHRDSKALEYIDVDDYAVACSSLASDSKLTAAFKRTVLKRKDDTRGGTAFGFSLIPSPKGANGPERKFIFEKSGKSHHFAVDSATDRIELVRDLMLAKALRRGRESGATLNLNGNAL</sequence>
<feature type="compositionally biased region" description="Low complexity" evidence="1">
    <location>
        <begin position="248"/>
        <end position="264"/>
    </location>
</feature>
<feature type="compositionally biased region" description="Polar residues" evidence="1">
    <location>
        <begin position="1"/>
        <end position="22"/>
    </location>
</feature>
<dbReference type="InterPro" id="IPR001660">
    <property type="entry name" value="SAM"/>
</dbReference>
<evidence type="ECO:0000313" key="3">
    <source>
        <dbReference type="EMBL" id="KAJ5580455.1"/>
    </source>
</evidence>
<gene>
    <name evidence="3" type="ORF">N7450_006756</name>
</gene>
<dbReference type="InterPro" id="IPR001849">
    <property type="entry name" value="PH_domain"/>
</dbReference>
<feature type="region of interest" description="Disordered" evidence="1">
    <location>
        <begin position="248"/>
        <end position="299"/>
    </location>
</feature>
<feature type="region of interest" description="Disordered" evidence="1">
    <location>
        <begin position="1"/>
        <end position="83"/>
    </location>
</feature>
<feature type="compositionally biased region" description="Acidic residues" evidence="1">
    <location>
        <begin position="39"/>
        <end position="49"/>
    </location>
</feature>
<accession>A0AAD6DG19</accession>
<evidence type="ECO:0000259" key="2">
    <source>
        <dbReference type="PROSITE" id="PS50105"/>
    </source>
</evidence>
<dbReference type="SMART" id="SM00233">
    <property type="entry name" value="PH"/>
    <property type="match status" value="1"/>
</dbReference>
<feature type="region of interest" description="Disordered" evidence="1">
    <location>
        <begin position="138"/>
        <end position="165"/>
    </location>
</feature>
<dbReference type="InterPro" id="IPR013761">
    <property type="entry name" value="SAM/pointed_sf"/>
</dbReference>
<dbReference type="Proteomes" id="UP001216150">
    <property type="component" value="Unassembled WGS sequence"/>
</dbReference>
<feature type="compositionally biased region" description="Polar residues" evidence="1">
    <location>
        <begin position="50"/>
        <end position="75"/>
    </location>
</feature>
<evidence type="ECO:0000256" key="1">
    <source>
        <dbReference type="SAM" id="MobiDB-lite"/>
    </source>
</evidence>
<proteinExistence type="predicted"/>
<dbReference type="Pfam" id="PF07647">
    <property type="entry name" value="SAM_2"/>
    <property type="match status" value="1"/>
</dbReference>